<dbReference type="Gene3D" id="1.10.10.10">
    <property type="entry name" value="Winged helix-like DNA-binding domain superfamily/Winged helix DNA-binding domain"/>
    <property type="match status" value="1"/>
</dbReference>
<keyword evidence="3" id="KW-0238">DNA-binding</keyword>
<dbReference type="InterPro" id="IPR036388">
    <property type="entry name" value="WH-like_DNA-bd_sf"/>
</dbReference>
<dbReference type="GO" id="GO:0000976">
    <property type="term" value="F:transcription cis-regulatory region binding"/>
    <property type="evidence" value="ECO:0007669"/>
    <property type="project" value="TreeGrafter"/>
</dbReference>
<evidence type="ECO:0000256" key="2">
    <source>
        <dbReference type="ARBA" id="ARBA00023015"/>
    </source>
</evidence>
<dbReference type="Pfam" id="PF00126">
    <property type="entry name" value="HTH_1"/>
    <property type="match status" value="1"/>
</dbReference>
<evidence type="ECO:0000259" key="5">
    <source>
        <dbReference type="PROSITE" id="PS50931"/>
    </source>
</evidence>
<evidence type="ECO:0000256" key="1">
    <source>
        <dbReference type="ARBA" id="ARBA00009437"/>
    </source>
</evidence>
<dbReference type="PANTHER" id="PTHR30126">
    <property type="entry name" value="HTH-TYPE TRANSCRIPTIONAL REGULATOR"/>
    <property type="match status" value="1"/>
</dbReference>
<dbReference type="AlphaFoldDB" id="A0A1D8GQC1"/>
<dbReference type="EMBL" id="CP017269">
    <property type="protein sequence ID" value="AOT73130.1"/>
    <property type="molecule type" value="Genomic_DNA"/>
</dbReference>
<dbReference type="InterPro" id="IPR005119">
    <property type="entry name" value="LysR_subst-bd"/>
</dbReference>
<dbReference type="STRING" id="1424294.Gferi_14130"/>
<evidence type="ECO:0000313" key="7">
    <source>
        <dbReference type="Proteomes" id="UP000095743"/>
    </source>
</evidence>
<dbReference type="SUPFAM" id="SSF53850">
    <property type="entry name" value="Periplasmic binding protein-like II"/>
    <property type="match status" value="1"/>
</dbReference>
<evidence type="ECO:0000256" key="4">
    <source>
        <dbReference type="ARBA" id="ARBA00023163"/>
    </source>
</evidence>
<feature type="domain" description="HTH lysR-type" evidence="5">
    <location>
        <begin position="1"/>
        <end position="60"/>
    </location>
</feature>
<dbReference type="Pfam" id="PF03466">
    <property type="entry name" value="LysR_substrate"/>
    <property type="match status" value="1"/>
</dbReference>
<dbReference type="GO" id="GO:0003700">
    <property type="term" value="F:DNA-binding transcription factor activity"/>
    <property type="evidence" value="ECO:0007669"/>
    <property type="project" value="InterPro"/>
</dbReference>
<name>A0A1D8GQC1_9FIRM</name>
<dbReference type="CDD" id="cd05466">
    <property type="entry name" value="PBP2_LTTR_substrate"/>
    <property type="match status" value="1"/>
</dbReference>
<proteinExistence type="inferred from homology"/>
<dbReference type="PANTHER" id="PTHR30126:SF40">
    <property type="entry name" value="HTH-TYPE TRANSCRIPTIONAL REGULATOR GLTR"/>
    <property type="match status" value="1"/>
</dbReference>
<evidence type="ECO:0000313" key="6">
    <source>
        <dbReference type="EMBL" id="AOT73130.1"/>
    </source>
</evidence>
<reference evidence="6 7" key="1">
    <citation type="submission" date="2016-09" db="EMBL/GenBank/DDBJ databases">
        <title>Genomic analysis reveals versatility of anaerobic energy metabolism of Geosporobacter ferrireducens IRF9 of phylum Firmicutes.</title>
        <authorList>
            <person name="Kim S.-J."/>
        </authorList>
    </citation>
    <scope>NUCLEOTIDE SEQUENCE [LARGE SCALE GENOMIC DNA]</scope>
    <source>
        <strain evidence="6 7">IRF9</strain>
    </source>
</reference>
<dbReference type="InterPro" id="IPR000847">
    <property type="entry name" value="LysR_HTH_N"/>
</dbReference>
<keyword evidence="7" id="KW-1185">Reference proteome</keyword>
<dbReference type="PROSITE" id="PS50931">
    <property type="entry name" value="HTH_LYSR"/>
    <property type="match status" value="1"/>
</dbReference>
<dbReference type="Proteomes" id="UP000095743">
    <property type="component" value="Chromosome"/>
</dbReference>
<organism evidence="6 7">
    <name type="scientific">Geosporobacter ferrireducens</name>
    <dbReference type="NCBI Taxonomy" id="1424294"/>
    <lineage>
        <taxon>Bacteria</taxon>
        <taxon>Bacillati</taxon>
        <taxon>Bacillota</taxon>
        <taxon>Clostridia</taxon>
        <taxon>Peptostreptococcales</taxon>
        <taxon>Thermotaleaceae</taxon>
        <taxon>Geosporobacter</taxon>
    </lineage>
</organism>
<protein>
    <recommendedName>
        <fullName evidence="5">HTH lysR-type domain-containing protein</fullName>
    </recommendedName>
</protein>
<dbReference type="PRINTS" id="PR00039">
    <property type="entry name" value="HTHLYSR"/>
</dbReference>
<gene>
    <name evidence="6" type="ORF">Gferi_14130</name>
</gene>
<keyword evidence="2" id="KW-0805">Transcription regulation</keyword>
<dbReference type="KEGG" id="gfe:Gferi_14130"/>
<dbReference type="SUPFAM" id="SSF46785">
    <property type="entry name" value="Winged helix' DNA-binding domain"/>
    <property type="match status" value="1"/>
</dbReference>
<accession>A0A1D8GQC1</accession>
<comment type="similarity">
    <text evidence="1">Belongs to the LysR transcriptional regulatory family.</text>
</comment>
<evidence type="ECO:0000256" key="3">
    <source>
        <dbReference type="ARBA" id="ARBA00023125"/>
    </source>
</evidence>
<dbReference type="InterPro" id="IPR036390">
    <property type="entry name" value="WH_DNA-bd_sf"/>
</dbReference>
<keyword evidence="4" id="KW-0804">Transcription</keyword>
<sequence>MNYLGIEAFLTIVKTRTLTKAADELHLSQSTISYRLKMLEQEIGKKLLVREKGLQEILLTPFGEEFISIAERWMSLQQETEILKRRGNRKSIIIGAADSFNSYILPPLYQKMCQHKPTVNMTILSQHTDESYESVVRRDVDIAFVKKEKIIPNILVEPFYEDEMVVIRLATNYRTPNELISPEKLDSNHEIFMNWGPSYQIWHEKWWETTPGSRIMVDTAALIFSLMYDENQWTIVPKSVANHFMTYKKFVIQKLESSAPSRICYKIRHKHMNNMKLECLEILENYARVAYPTDKENLNFRVSSIYE</sequence>
<dbReference type="Gene3D" id="3.40.190.290">
    <property type="match status" value="1"/>
</dbReference>